<dbReference type="EnsemblMetazoa" id="LLOJ002183-RA">
    <property type="protein sequence ID" value="LLOJ002183-PA"/>
    <property type="gene ID" value="LLOJ002183"/>
</dbReference>
<dbReference type="GO" id="GO:0003676">
    <property type="term" value="F:nucleic acid binding"/>
    <property type="evidence" value="ECO:0007669"/>
    <property type="project" value="InterPro"/>
</dbReference>
<feature type="domain" description="DDE-1" evidence="1">
    <location>
        <begin position="2"/>
        <end position="102"/>
    </location>
</feature>
<dbReference type="InterPro" id="IPR004875">
    <property type="entry name" value="DDE_SF_endonuclease_dom"/>
</dbReference>
<accession>A0A1B0CCW5</accession>
<evidence type="ECO:0000259" key="1">
    <source>
        <dbReference type="Pfam" id="PF03184"/>
    </source>
</evidence>
<dbReference type="Proteomes" id="UP000092461">
    <property type="component" value="Unassembled WGS sequence"/>
</dbReference>
<dbReference type="AlphaFoldDB" id="A0A1B0CCW5"/>
<keyword evidence="3" id="KW-1185">Reference proteome</keyword>
<reference evidence="2" key="1">
    <citation type="submission" date="2020-05" db="UniProtKB">
        <authorList>
            <consortium name="EnsemblMetazoa"/>
        </authorList>
    </citation>
    <scope>IDENTIFICATION</scope>
    <source>
        <strain evidence="2">Jacobina</strain>
    </source>
</reference>
<organism evidence="2 3">
    <name type="scientific">Lutzomyia longipalpis</name>
    <name type="common">Sand fly</name>
    <dbReference type="NCBI Taxonomy" id="7200"/>
    <lineage>
        <taxon>Eukaryota</taxon>
        <taxon>Metazoa</taxon>
        <taxon>Ecdysozoa</taxon>
        <taxon>Arthropoda</taxon>
        <taxon>Hexapoda</taxon>
        <taxon>Insecta</taxon>
        <taxon>Pterygota</taxon>
        <taxon>Neoptera</taxon>
        <taxon>Endopterygota</taxon>
        <taxon>Diptera</taxon>
        <taxon>Nematocera</taxon>
        <taxon>Psychodoidea</taxon>
        <taxon>Psychodidae</taxon>
        <taxon>Lutzomyia</taxon>
        <taxon>Lutzomyia</taxon>
    </lineage>
</organism>
<dbReference type="EMBL" id="AJWK01007159">
    <property type="status" value="NOT_ANNOTATED_CDS"/>
    <property type="molecule type" value="Genomic_DNA"/>
</dbReference>
<evidence type="ECO:0000313" key="3">
    <source>
        <dbReference type="Proteomes" id="UP000092461"/>
    </source>
</evidence>
<dbReference type="VEuPathDB" id="VectorBase:LLOJ002183"/>
<protein>
    <recommendedName>
        <fullName evidence="1">DDE-1 domain-containing protein</fullName>
    </recommendedName>
</protein>
<dbReference type="Pfam" id="PF03184">
    <property type="entry name" value="DDE_1"/>
    <property type="match status" value="1"/>
</dbReference>
<evidence type="ECO:0000313" key="2">
    <source>
        <dbReference type="EnsemblMetazoa" id="LLOJ002183-PA"/>
    </source>
</evidence>
<sequence>MTISLIICATASGDLLPPYVVYKSVQLYSSWCQGGPPNCRYGNSPSEWFDGTVFREWVESTFIPDLCKKEGKKIILCDNLSTHVTLEVISMLEKSHAKLICLLKCTDWPRAVSNRVK</sequence>
<name>A0A1B0CCW5_LUTLO</name>
<proteinExistence type="predicted"/>